<feature type="domain" description="PAS" evidence="16">
    <location>
        <begin position="423"/>
        <end position="460"/>
    </location>
</feature>
<dbReference type="InterPro" id="IPR005467">
    <property type="entry name" value="His_kinase_dom"/>
</dbReference>
<evidence type="ECO:0000256" key="11">
    <source>
        <dbReference type="ARBA" id="ARBA00023012"/>
    </source>
</evidence>
<proteinExistence type="predicted"/>
<dbReference type="eggNOG" id="arCOG07605">
    <property type="taxonomic scope" value="Archaea"/>
</dbReference>
<evidence type="ECO:0000259" key="17">
    <source>
        <dbReference type="PROSITE" id="PS50113"/>
    </source>
</evidence>
<dbReference type="eggNOG" id="arCOG02353">
    <property type="taxonomic scope" value="Archaea"/>
</dbReference>
<evidence type="ECO:0000256" key="12">
    <source>
        <dbReference type="ARBA" id="ARBA00023136"/>
    </source>
</evidence>
<dbReference type="InterPro" id="IPR052162">
    <property type="entry name" value="Sensor_kinase/Photoreceptor"/>
</dbReference>
<feature type="coiled-coil region" evidence="13">
    <location>
        <begin position="786"/>
        <end position="831"/>
    </location>
</feature>
<dbReference type="PANTHER" id="PTHR43304">
    <property type="entry name" value="PHYTOCHROME-LIKE PROTEIN CPH1"/>
    <property type="match status" value="1"/>
</dbReference>
<evidence type="ECO:0000256" key="8">
    <source>
        <dbReference type="ARBA" id="ARBA00022777"/>
    </source>
</evidence>
<dbReference type="SUPFAM" id="SSF47384">
    <property type="entry name" value="Homodimeric domain of signal transducing histidine kinase"/>
    <property type="match status" value="1"/>
</dbReference>
<dbReference type="PROSITE" id="PS50112">
    <property type="entry name" value="PAS"/>
    <property type="match status" value="5"/>
</dbReference>
<dbReference type="Pfam" id="PF08448">
    <property type="entry name" value="PAS_4"/>
    <property type="match status" value="1"/>
</dbReference>
<dbReference type="eggNOG" id="arCOG06712">
    <property type="taxonomic scope" value="Archaea"/>
</dbReference>
<evidence type="ECO:0000256" key="7">
    <source>
        <dbReference type="ARBA" id="ARBA00022741"/>
    </source>
</evidence>
<dbReference type="InterPro" id="IPR000700">
    <property type="entry name" value="PAS-assoc_C"/>
</dbReference>
<protein>
    <recommendedName>
        <fullName evidence="3">histidine kinase</fullName>
        <ecNumber evidence="3">2.7.13.3</ecNumber>
    </recommendedName>
</protein>
<reference evidence="18 19" key="2">
    <citation type="journal article" date="2014" name="Int. J. Syst. Evol. Microbiol.">
        <title>Methanobacterium paludis sp. nov. and a novel strain of Methanobacterium lacus isolated from northern peatlands.</title>
        <authorList>
            <person name="Cadillo-Quiroz H."/>
            <person name="Brauer S.L."/>
            <person name="Goodson N."/>
            <person name="Yavitt J.B."/>
            <person name="Zinder S.H."/>
        </authorList>
    </citation>
    <scope>NUCLEOTIDE SEQUENCE [LARGE SCALE GENOMIC DNA]</scope>
    <source>
        <strain evidence="18 19">AL-21</strain>
    </source>
</reference>
<dbReference type="EMBL" id="CP002551">
    <property type="protein sequence ID" value="ADZ10498.1"/>
    <property type="molecule type" value="Genomic_DNA"/>
</dbReference>
<dbReference type="InterPro" id="IPR004358">
    <property type="entry name" value="Sig_transdc_His_kin-like_C"/>
</dbReference>
<dbReference type="InterPro" id="IPR036890">
    <property type="entry name" value="HATPase_C_sf"/>
</dbReference>
<dbReference type="Pfam" id="PF00512">
    <property type="entry name" value="HisKA"/>
    <property type="match status" value="1"/>
</dbReference>
<evidence type="ECO:0000313" key="19">
    <source>
        <dbReference type="Proteomes" id="UP000007490"/>
    </source>
</evidence>
<evidence type="ECO:0000256" key="5">
    <source>
        <dbReference type="ARBA" id="ARBA00022679"/>
    </source>
</evidence>
<feature type="transmembrane region" description="Helical" evidence="14">
    <location>
        <begin position="49"/>
        <end position="74"/>
    </location>
</feature>
<dbReference type="PRINTS" id="PR00344">
    <property type="entry name" value="BCTRLSENSOR"/>
</dbReference>
<dbReference type="InterPro" id="IPR013656">
    <property type="entry name" value="PAS_4"/>
</dbReference>
<dbReference type="PROSITE" id="PS50109">
    <property type="entry name" value="HIS_KIN"/>
    <property type="match status" value="1"/>
</dbReference>
<dbReference type="Pfam" id="PF02518">
    <property type="entry name" value="HATPase_c"/>
    <property type="match status" value="1"/>
</dbReference>
<dbReference type="InterPro" id="IPR003594">
    <property type="entry name" value="HATPase_dom"/>
</dbReference>
<dbReference type="STRING" id="877455.Metbo_2284"/>
<dbReference type="InterPro" id="IPR035965">
    <property type="entry name" value="PAS-like_dom_sf"/>
</dbReference>
<keyword evidence="7" id="KW-0547">Nucleotide-binding</keyword>
<organism evidence="18 19">
    <name type="scientific">Methanobacterium lacus (strain AL-21)</name>
    <dbReference type="NCBI Taxonomy" id="877455"/>
    <lineage>
        <taxon>Archaea</taxon>
        <taxon>Methanobacteriati</taxon>
        <taxon>Methanobacteriota</taxon>
        <taxon>Methanomada group</taxon>
        <taxon>Methanobacteria</taxon>
        <taxon>Methanobacteriales</taxon>
        <taxon>Methanobacteriaceae</taxon>
        <taxon>Methanobacterium</taxon>
    </lineage>
</organism>
<feature type="domain" description="PAS" evidence="16">
    <location>
        <begin position="665"/>
        <end position="703"/>
    </location>
</feature>
<comment type="catalytic activity">
    <reaction evidence="1">
        <text>ATP + protein L-histidine = ADP + protein N-phospho-L-histidine.</text>
        <dbReference type="EC" id="2.7.13.3"/>
    </reaction>
</comment>
<dbReference type="InterPro" id="IPR000014">
    <property type="entry name" value="PAS"/>
</dbReference>
<dbReference type="Pfam" id="PF13493">
    <property type="entry name" value="DUF4118"/>
    <property type="match status" value="1"/>
</dbReference>
<keyword evidence="19" id="KW-1185">Reference proteome</keyword>
<dbReference type="SMART" id="SM00388">
    <property type="entry name" value="HisKA"/>
    <property type="match status" value="1"/>
</dbReference>
<evidence type="ECO:0000256" key="2">
    <source>
        <dbReference type="ARBA" id="ARBA00004141"/>
    </source>
</evidence>
<dbReference type="SUPFAM" id="SSF55785">
    <property type="entry name" value="PYP-like sensor domain (PAS domain)"/>
    <property type="match status" value="5"/>
</dbReference>
<dbReference type="AlphaFoldDB" id="F0TCV8"/>
<feature type="transmembrane region" description="Helical" evidence="14">
    <location>
        <begin position="86"/>
        <end position="114"/>
    </location>
</feature>
<dbReference type="OrthoDB" id="141807at2157"/>
<keyword evidence="8 18" id="KW-0418">Kinase</keyword>
<feature type="domain" description="PAS" evidence="16">
    <location>
        <begin position="176"/>
        <end position="218"/>
    </location>
</feature>
<dbReference type="GeneID" id="25394757"/>
<dbReference type="InterPro" id="IPR025201">
    <property type="entry name" value="KdpD_TM"/>
</dbReference>
<dbReference type="PANTHER" id="PTHR43304:SF1">
    <property type="entry name" value="PAC DOMAIN-CONTAINING PROTEIN"/>
    <property type="match status" value="1"/>
</dbReference>
<keyword evidence="5" id="KW-0808">Transferase</keyword>
<evidence type="ECO:0000256" key="6">
    <source>
        <dbReference type="ARBA" id="ARBA00022692"/>
    </source>
</evidence>
<feature type="domain" description="PAS" evidence="16">
    <location>
        <begin position="548"/>
        <end position="617"/>
    </location>
</feature>
<keyword evidence="9" id="KW-0067">ATP-binding</keyword>
<dbReference type="EC" id="2.7.13.3" evidence="3"/>
<dbReference type="Gene3D" id="1.20.120.620">
    <property type="entry name" value="Backbone structure of the membrane domain of e. Coli histidine kinase receptor kdpd"/>
    <property type="match status" value="1"/>
</dbReference>
<dbReference type="SMART" id="SM00086">
    <property type="entry name" value="PAC"/>
    <property type="match status" value="4"/>
</dbReference>
<gene>
    <name evidence="18" type="ordered locus">Metbo_2284</name>
</gene>
<feature type="domain" description="PAC" evidence="17">
    <location>
        <begin position="495"/>
        <end position="547"/>
    </location>
</feature>
<dbReference type="Proteomes" id="UP000007490">
    <property type="component" value="Chromosome"/>
</dbReference>
<dbReference type="SUPFAM" id="SSF55874">
    <property type="entry name" value="ATPase domain of HSP90 chaperone/DNA topoisomerase II/histidine kinase"/>
    <property type="match status" value="1"/>
</dbReference>
<evidence type="ECO:0000256" key="1">
    <source>
        <dbReference type="ARBA" id="ARBA00000085"/>
    </source>
</evidence>
<keyword evidence="10 14" id="KW-1133">Transmembrane helix</keyword>
<reference evidence="19" key="1">
    <citation type="submission" date="2011-02" db="EMBL/GenBank/DDBJ databases">
        <title>Complete sequence of Methanobacterium sp. AL-21.</title>
        <authorList>
            <consortium name="US DOE Joint Genome Institute"/>
            <person name="Lucas S."/>
            <person name="Copeland A."/>
            <person name="Lapidus A."/>
            <person name="Cheng J.-F."/>
            <person name="Goodwin L."/>
            <person name="Pitluck S."/>
            <person name="Chertkov O."/>
            <person name="Detter J.C."/>
            <person name="Han C."/>
            <person name="Tapia R."/>
            <person name="Land M."/>
            <person name="Hauser L."/>
            <person name="Kyrpides N."/>
            <person name="Ivanova N."/>
            <person name="Mikhailova N."/>
            <person name="Pagani I."/>
            <person name="Cadillo-Quiroz H."/>
            <person name="Imachi H."/>
            <person name="Zinder S."/>
            <person name="Liu W."/>
            <person name="Woyke T."/>
        </authorList>
    </citation>
    <scope>NUCLEOTIDE SEQUENCE [LARGE SCALE GENOMIC DNA]</scope>
    <source>
        <strain evidence="19">AL-21</strain>
    </source>
</reference>
<evidence type="ECO:0000256" key="10">
    <source>
        <dbReference type="ARBA" id="ARBA00022989"/>
    </source>
</evidence>
<feature type="domain" description="Histidine kinase" evidence="15">
    <location>
        <begin position="855"/>
        <end position="1068"/>
    </location>
</feature>
<dbReference type="RefSeq" id="WP_013645849.1">
    <property type="nucleotide sequence ID" value="NC_015216.1"/>
</dbReference>
<dbReference type="Gene3D" id="3.30.565.10">
    <property type="entry name" value="Histidine kinase-like ATPase, C-terminal domain"/>
    <property type="match status" value="1"/>
</dbReference>
<dbReference type="HOGENOM" id="CLU_282645_0_0_2"/>
<dbReference type="InterPro" id="IPR038318">
    <property type="entry name" value="KdpD_sf"/>
</dbReference>
<evidence type="ECO:0000256" key="13">
    <source>
        <dbReference type="SAM" id="Coils"/>
    </source>
</evidence>
<keyword evidence="6 14" id="KW-0812">Transmembrane</keyword>
<feature type="domain" description="PAC" evidence="17">
    <location>
        <begin position="250"/>
        <end position="302"/>
    </location>
</feature>
<dbReference type="KEGG" id="mel:Metbo_2284"/>
<dbReference type="CDD" id="cd00130">
    <property type="entry name" value="PAS"/>
    <property type="match status" value="5"/>
</dbReference>
<feature type="transmembrane region" description="Helical" evidence="14">
    <location>
        <begin position="134"/>
        <end position="154"/>
    </location>
</feature>
<evidence type="ECO:0000256" key="4">
    <source>
        <dbReference type="ARBA" id="ARBA00022553"/>
    </source>
</evidence>
<evidence type="ECO:0000259" key="16">
    <source>
        <dbReference type="PROSITE" id="PS50112"/>
    </source>
</evidence>
<evidence type="ECO:0000259" key="15">
    <source>
        <dbReference type="PROSITE" id="PS50109"/>
    </source>
</evidence>
<name>F0TCV8_METLA</name>
<evidence type="ECO:0000256" key="9">
    <source>
        <dbReference type="ARBA" id="ARBA00022840"/>
    </source>
</evidence>
<comment type="subcellular location">
    <subcellularLocation>
        <location evidence="2">Membrane</location>
        <topology evidence="2">Multi-pass membrane protein</topology>
    </subcellularLocation>
</comment>
<dbReference type="SMART" id="SM00387">
    <property type="entry name" value="HATPase_c"/>
    <property type="match status" value="1"/>
</dbReference>
<keyword evidence="13" id="KW-0175">Coiled coil</keyword>
<keyword evidence="4" id="KW-0597">Phosphoprotein</keyword>
<dbReference type="CDD" id="cd00082">
    <property type="entry name" value="HisKA"/>
    <property type="match status" value="1"/>
</dbReference>
<feature type="domain" description="PAS" evidence="16">
    <location>
        <begin position="299"/>
        <end position="343"/>
    </location>
</feature>
<dbReference type="Gene3D" id="1.10.287.130">
    <property type="match status" value="1"/>
</dbReference>
<dbReference type="FunFam" id="3.30.565.10:FF:000006">
    <property type="entry name" value="Sensor histidine kinase WalK"/>
    <property type="match status" value="1"/>
</dbReference>
<dbReference type="GO" id="GO:0000155">
    <property type="term" value="F:phosphorelay sensor kinase activity"/>
    <property type="evidence" value="ECO:0007669"/>
    <property type="project" value="InterPro"/>
</dbReference>
<dbReference type="NCBIfam" id="TIGR00229">
    <property type="entry name" value="sensory_box"/>
    <property type="match status" value="5"/>
</dbReference>
<dbReference type="InterPro" id="IPR036097">
    <property type="entry name" value="HisK_dim/P_sf"/>
</dbReference>
<evidence type="ECO:0000313" key="18">
    <source>
        <dbReference type="EMBL" id="ADZ10498.1"/>
    </source>
</evidence>
<dbReference type="Gene3D" id="3.30.450.20">
    <property type="entry name" value="PAS domain"/>
    <property type="match status" value="5"/>
</dbReference>
<evidence type="ECO:0000256" key="14">
    <source>
        <dbReference type="SAM" id="Phobius"/>
    </source>
</evidence>
<dbReference type="GO" id="GO:0016020">
    <property type="term" value="C:membrane"/>
    <property type="evidence" value="ECO:0007669"/>
    <property type="project" value="UniProtKB-SubCell"/>
</dbReference>
<feature type="domain" description="PAC" evidence="17">
    <location>
        <begin position="743"/>
        <end position="795"/>
    </location>
</feature>
<evidence type="ECO:0000256" key="3">
    <source>
        <dbReference type="ARBA" id="ARBA00012438"/>
    </source>
</evidence>
<dbReference type="InterPro" id="IPR001610">
    <property type="entry name" value="PAC"/>
</dbReference>
<accession>F0TCV8</accession>
<dbReference type="PROSITE" id="PS50113">
    <property type="entry name" value="PAC"/>
    <property type="match status" value="4"/>
</dbReference>
<keyword evidence="12 14" id="KW-0472">Membrane</keyword>
<feature type="domain" description="PAC" evidence="17">
    <location>
        <begin position="369"/>
        <end position="422"/>
    </location>
</feature>
<dbReference type="SMART" id="SM00091">
    <property type="entry name" value="PAS"/>
    <property type="match status" value="5"/>
</dbReference>
<sequence length="1077" mass="122599">MVDNEDKARIIKEEQNSKSAYLKKDLETSESSDQVTSHNHFIDAFQENYWLYLIFQYIGAVLLIILAFGIYSFLTAQFGPGLPTYILFYPAVIIVSLLWGFGPGLVATVTSLSVADIWILPPQGQLSIASTTDLVGLILFLTFGILISAVAELYHRNRIKAVAYDKENSLREARKEKEFLANILEHSSQPFAIGFPDGRLGLFNHAFEELTGYTKQELNTIDWSDALTPVEWREKESQKLDELHRTGQPVRYEKEYVRKDGSRVPIELFVDINMAADGNPEFYYSFISDITKRQKDEADLKRQAALLDVSYEAIFSWEYDDGIISWNVGAEKLYGFSNEEAIGHVSHDLLKTNFPIEFKDFLKILKKNGNWAGELIHTTRDGRLIVVESRQQLIKDFSGKLIVIETNRDITQRKKMEQLLKDSEEKYRTILDNLQDAYIQADSNGIITMVSPSAASMYNYDSPNKMIGNYIKNLYKNQLDRDDLLENLEKLGNVEDYESVALRKDGTTFDVSLNSQFLYDNEGQIQGTEVFVRDITERKNAEKALRVSEQRISDMIESISDYIYAIDSDWNFIFVNETAANDVGYESSELLGKNIWSAVDKVVGTELETNFREAMDKREIKLFDWETVYTDSYKEFTVYPSAEGITVYGKDITKRKKAEKQLKIENERLETILETNPSAVIIVEADGNISYINQRAKDIYGINITGMDLSTAIAKVKAKKIDGSEYSVGDGPTGRALKGQMVRNEEMILEQPDGTVIPILGSAAPIYNLENQIISAVVIFDDITQIKQEEWRKQKMLEKEQQLTEELSATNEELQATTEELKTSNEDLILAQNSLMEMVTKLKTSNKELEQFAYVASHDLQEPLRMVASFTQLLERRYKNHLDDDANDYIDFIVEGAQRMKDLIDDLLAFSRLNTEVHKFEPILVEVALDDVSFNLKSSIEENNATITYDPLPTINGDPSQIRQLFQNLISNAIKFHGDTPPKIHVSAQELDDECIFGVTDNGIGINQNHQEQIFSIFKRLHTRKDYEGTGIGLAICKRIVERHGGKIWVESEEGNGSTFYFTISNNQIVNSSNGLY</sequence>
<dbReference type="InterPro" id="IPR003661">
    <property type="entry name" value="HisK_dim/P_dom"/>
</dbReference>
<keyword evidence="11" id="KW-0902">Two-component regulatory system</keyword>
<dbReference type="Pfam" id="PF13426">
    <property type="entry name" value="PAS_9"/>
    <property type="match status" value="4"/>
</dbReference>
<dbReference type="GO" id="GO:0005524">
    <property type="term" value="F:ATP binding"/>
    <property type="evidence" value="ECO:0007669"/>
    <property type="project" value="UniProtKB-KW"/>
</dbReference>